<name>A0ABY4CWG2_9BACT</name>
<keyword evidence="10" id="KW-0902">Two-component regulatory system</keyword>
<dbReference type="CDD" id="cd00130">
    <property type="entry name" value="PAS"/>
    <property type="match status" value="3"/>
</dbReference>
<dbReference type="Gene3D" id="3.30.450.20">
    <property type="entry name" value="PAS domain"/>
    <property type="match status" value="5"/>
</dbReference>
<dbReference type="InterPro" id="IPR001610">
    <property type="entry name" value="PAC"/>
</dbReference>
<evidence type="ECO:0000256" key="4">
    <source>
        <dbReference type="ARBA" id="ARBA00022475"/>
    </source>
</evidence>
<dbReference type="InterPro" id="IPR000014">
    <property type="entry name" value="PAS"/>
</dbReference>
<dbReference type="Pfam" id="PF00072">
    <property type="entry name" value="Response_reg"/>
    <property type="match status" value="1"/>
</dbReference>
<evidence type="ECO:0000313" key="21">
    <source>
        <dbReference type="Proteomes" id="UP000831113"/>
    </source>
</evidence>
<evidence type="ECO:0000259" key="15">
    <source>
        <dbReference type="PROSITE" id="PS50109"/>
    </source>
</evidence>
<evidence type="ECO:0000256" key="8">
    <source>
        <dbReference type="ARBA" id="ARBA00022840"/>
    </source>
</evidence>
<dbReference type="Pfam" id="PF00512">
    <property type="entry name" value="HisKA"/>
    <property type="match status" value="1"/>
</dbReference>
<dbReference type="SMART" id="SM00387">
    <property type="entry name" value="HATPase_c"/>
    <property type="match status" value="1"/>
</dbReference>
<evidence type="ECO:0000256" key="2">
    <source>
        <dbReference type="ARBA" id="ARBA00004651"/>
    </source>
</evidence>
<feature type="domain" description="PAS" evidence="17">
    <location>
        <begin position="272"/>
        <end position="316"/>
    </location>
</feature>
<sequence>MTSIAYRQQQRQLRQARSMQRATQQQLQELQLQLRQQSETAASQLNALLQTMSTGVLAQDENFRIVLVNQRLCDLLNLSESASAYIGLESKDFFSQGFTFRDAEQVQKQALQAMRGQVRLTELVSLANGTILQREYLPLTQDGHTVLHLWSYEDVTEQQKVLARVRELSQLAEQSPAPIICFGNDGQARYANPAAEHVLEVLASPKWHATYDFLRTAVAETLATNTLRSIEHHLDERHYLWTIVPLAGEDAANVYLTDLTARRNAEKELRHSQRFAARINDTIPVIVLLFDVQKRQIVYINRQVERVMGYTEQQVLELGSDVIPALLDADGQQQLANLPQQIATLTDEQTINYEFWVRHQNGSWRWLHIQGTAFLRDANGTITQLIGSAEDMTERKGAEESLRRIRIRQERVADTIPNLIYIYDYDKRRTVYCNRYIETITGYTEAEVLAMGNEAFLNLMPEGEAQRLRQHVQQMAEAADGEIVTMEYHLTHLNGSVRWLRITTTPFVRDATGRLRQLVGTAEDITRWKVADEQRRTANRRLAEQNRLFRQVIDTTPHLIYLKDTQGHYLLANRATAELYGMTPAQVVNTQLGQRPVNLTDSQRYRRQDEQVIRTGKELAQEETFTKPDGSLLWFYSIKRPFVLADGSVQVLGIDSNITELKRTQMDLRAAKEAAEENAQAKQNFLANMSHEIRTPLNGILGIAGLLAKTPLDDQQSQYLGHIRHSADHLLVVINDVLAMAQLGAGKIRTETIPFDLRDVLQASQESLLPRAQEKGIALALQLPPTEVSTTVLGDPYRLRQILLNLLSNAVKFTERGQVTLSCSRLSLAGDKPFFKFSVRDTGPGIPAHQLQEMFEPFTQASASTAREYGGSGLGLSISRGLVELMGGTITAESELQEGSTFTFTLPFGSTDITVSPDSNAPALDYRSLGPRRVLLAEDNAINQFLVESLLRNWGWSVDTASTGPEALTLFSRNLYDVVLMDIQMPGMDGMTATRLLRQHPDSIRAATPILALTAHALRGEAERYLESGFSGYLSKPFREEDLFQAIATVLGQRPAVQTPAAAVKDEPAKEVPAAAAPLYSLSGIRRLAHGNEEFVRRLAQLFIQTTPPAVHGMEQHAANGDCQRLSASAHDLKSSLDGLHIRQLHMPIRRLEACRDTPLPAAEIQQLITLVRDVTQQVMDGLRQDFPGL</sequence>
<dbReference type="InterPro" id="IPR003661">
    <property type="entry name" value="HisK_dim/P_dom"/>
</dbReference>
<accession>A0ABY4CWG2</accession>
<dbReference type="InterPro" id="IPR036890">
    <property type="entry name" value="HATPase_C_sf"/>
</dbReference>
<evidence type="ECO:0000256" key="12">
    <source>
        <dbReference type="PROSITE-ProRule" id="PRU00110"/>
    </source>
</evidence>
<feature type="coiled-coil region" evidence="14">
    <location>
        <begin position="6"/>
        <end position="47"/>
    </location>
</feature>
<dbReference type="PANTHER" id="PTHR45339:SF1">
    <property type="entry name" value="HYBRID SIGNAL TRANSDUCTION HISTIDINE KINASE J"/>
    <property type="match status" value="1"/>
</dbReference>
<dbReference type="EMBL" id="CP094669">
    <property type="protein sequence ID" value="UOG74601.1"/>
    <property type="molecule type" value="Genomic_DNA"/>
</dbReference>
<evidence type="ECO:0000256" key="14">
    <source>
        <dbReference type="SAM" id="Coils"/>
    </source>
</evidence>
<dbReference type="SUPFAM" id="SSF55785">
    <property type="entry name" value="PYP-like sensor domain (PAS domain)"/>
    <property type="match status" value="5"/>
</dbReference>
<dbReference type="Gene3D" id="1.10.287.130">
    <property type="match status" value="1"/>
</dbReference>
<protein>
    <recommendedName>
        <fullName evidence="3">histidine kinase</fullName>
        <ecNumber evidence="3">2.7.13.3</ecNumber>
    </recommendedName>
</protein>
<dbReference type="InterPro" id="IPR008207">
    <property type="entry name" value="Sig_transdc_His_kin_Hpt_dom"/>
</dbReference>
<dbReference type="InterPro" id="IPR001789">
    <property type="entry name" value="Sig_transdc_resp-reg_receiver"/>
</dbReference>
<feature type="domain" description="HPt" evidence="19">
    <location>
        <begin position="1092"/>
        <end position="1186"/>
    </location>
</feature>
<feature type="domain" description="Response regulatory" evidence="16">
    <location>
        <begin position="933"/>
        <end position="1051"/>
    </location>
</feature>
<dbReference type="SMART" id="SM00086">
    <property type="entry name" value="PAC"/>
    <property type="match status" value="3"/>
</dbReference>
<evidence type="ECO:0000256" key="10">
    <source>
        <dbReference type="ARBA" id="ARBA00023012"/>
    </source>
</evidence>
<reference evidence="20 21" key="1">
    <citation type="submission" date="2022-03" db="EMBL/GenBank/DDBJ databases">
        <title>Hymenobactersp. isolated from the air.</title>
        <authorList>
            <person name="Won M."/>
            <person name="Kwon S.-W."/>
        </authorList>
    </citation>
    <scope>NUCLEOTIDE SEQUENCE [LARGE SCALE GENOMIC DNA]</scope>
    <source>
        <strain evidence="20 21">KACC 21982</strain>
    </source>
</reference>
<keyword evidence="7" id="KW-0547">Nucleotide-binding</keyword>
<dbReference type="InterPro" id="IPR013656">
    <property type="entry name" value="PAS_4"/>
</dbReference>
<feature type="domain" description="PAC" evidence="18">
    <location>
        <begin position="484"/>
        <end position="537"/>
    </location>
</feature>
<dbReference type="Proteomes" id="UP000831113">
    <property type="component" value="Chromosome"/>
</dbReference>
<dbReference type="Pfam" id="PF08447">
    <property type="entry name" value="PAS_3"/>
    <property type="match status" value="2"/>
</dbReference>
<feature type="modified residue" description="4-aspartylphosphate" evidence="13">
    <location>
        <position position="982"/>
    </location>
</feature>
<keyword evidence="5 13" id="KW-0597">Phosphoprotein</keyword>
<dbReference type="CDD" id="cd16922">
    <property type="entry name" value="HATPase_EvgS-ArcB-TorS-like"/>
    <property type="match status" value="1"/>
</dbReference>
<dbReference type="InterPro" id="IPR011006">
    <property type="entry name" value="CheY-like_superfamily"/>
</dbReference>
<evidence type="ECO:0000256" key="3">
    <source>
        <dbReference type="ARBA" id="ARBA00012438"/>
    </source>
</evidence>
<dbReference type="PANTHER" id="PTHR45339">
    <property type="entry name" value="HYBRID SIGNAL TRANSDUCTION HISTIDINE KINASE J"/>
    <property type="match status" value="1"/>
</dbReference>
<dbReference type="EC" id="2.7.13.3" evidence="3"/>
<evidence type="ECO:0000259" key="19">
    <source>
        <dbReference type="PROSITE" id="PS50894"/>
    </source>
</evidence>
<evidence type="ECO:0000256" key="11">
    <source>
        <dbReference type="ARBA" id="ARBA00023136"/>
    </source>
</evidence>
<dbReference type="Pfam" id="PF02518">
    <property type="entry name" value="HATPase_c"/>
    <property type="match status" value="1"/>
</dbReference>
<dbReference type="PROSITE" id="PS50112">
    <property type="entry name" value="PAS"/>
    <property type="match status" value="3"/>
</dbReference>
<comment type="subcellular location">
    <subcellularLocation>
        <location evidence="2">Cell membrane</location>
        <topology evidence="2">Multi-pass membrane protein</topology>
    </subcellularLocation>
</comment>
<dbReference type="PROSITE" id="PS50894">
    <property type="entry name" value="HPT"/>
    <property type="match status" value="1"/>
</dbReference>
<dbReference type="Gene3D" id="3.30.565.10">
    <property type="entry name" value="Histidine kinase-like ATPase, C-terminal domain"/>
    <property type="match status" value="1"/>
</dbReference>
<dbReference type="InterPro" id="IPR003594">
    <property type="entry name" value="HATPase_dom"/>
</dbReference>
<evidence type="ECO:0000259" key="17">
    <source>
        <dbReference type="PROSITE" id="PS50112"/>
    </source>
</evidence>
<evidence type="ECO:0000256" key="9">
    <source>
        <dbReference type="ARBA" id="ARBA00022989"/>
    </source>
</evidence>
<evidence type="ECO:0000256" key="13">
    <source>
        <dbReference type="PROSITE-ProRule" id="PRU00169"/>
    </source>
</evidence>
<dbReference type="PRINTS" id="PR00344">
    <property type="entry name" value="BCTRLSENSOR"/>
</dbReference>
<feature type="domain" description="Histidine kinase" evidence="15">
    <location>
        <begin position="688"/>
        <end position="910"/>
    </location>
</feature>
<keyword evidence="6" id="KW-0812">Transmembrane</keyword>
<organism evidence="20 21">
    <name type="scientific">Hymenobacter tibetensis</name>
    <dbReference type="NCBI Taxonomy" id="497967"/>
    <lineage>
        <taxon>Bacteria</taxon>
        <taxon>Pseudomonadati</taxon>
        <taxon>Bacteroidota</taxon>
        <taxon>Cytophagia</taxon>
        <taxon>Cytophagales</taxon>
        <taxon>Hymenobacteraceae</taxon>
        <taxon>Hymenobacter</taxon>
    </lineage>
</organism>
<dbReference type="Gene3D" id="1.20.120.160">
    <property type="entry name" value="HPT domain"/>
    <property type="match status" value="1"/>
</dbReference>
<dbReference type="NCBIfam" id="TIGR00229">
    <property type="entry name" value="sensory_box"/>
    <property type="match status" value="3"/>
</dbReference>
<keyword evidence="14" id="KW-0175">Coiled coil</keyword>
<dbReference type="InterPro" id="IPR013655">
    <property type="entry name" value="PAS_fold_3"/>
</dbReference>
<dbReference type="SMART" id="SM00388">
    <property type="entry name" value="HisKA"/>
    <property type="match status" value="1"/>
</dbReference>
<dbReference type="CDD" id="cd00082">
    <property type="entry name" value="HisKA"/>
    <property type="match status" value="1"/>
</dbReference>
<dbReference type="SUPFAM" id="SSF52172">
    <property type="entry name" value="CheY-like"/>
    <property type="match status" value="1"/>
</dbReference>
<dbReference type="InterPro" id="IPR036097">
    <property type="entry name" value="HisK_dim/P_sf"/>
</dbReference>
<dbReference type="PROSITE" id="PS50109">
    <property type="entry name" value="HIS_KIN"/>
    <property type="match status" value="1"/>
</dbReference>
<evidence type="ECO:0000313" key="20">
    <source>
        <dbReference type="EMBL" id="UOG74601.1"/>
    </source>
</evidence>
<feature type="domain" description="PAC" evidence="18">
    <location>
        <begin position="351"/>
        <end position="404"/>
    </location>
</feature>
<dbReference type="InterPro" id="IPR005467">
    <property type="entry name" value="His_kinase_dom"/>
</dbReference>
<evidence type="ECO:0000259" key="18">
    <source>
        <dbReference type="PROSITE" id="PS50113"/>
    </source>
</evidence>
<dbReference type="SUPFAM" id="SSF47384">
    <property type="entry name" value="Homodimeric domain of signal transducing histidine kinase"/>
    <property type="match status" value="1"/>
</dbReference>
<evidence type="ECO:0000256" key="7">
    <source>
        <dbReference type="ARBA" id="ARBA00022741"/>
    </source>
</evidence>
<dbReference type="RefSeq" id="WP_243798086.1">
    <property type="nucleotide sequence ID" value="NZ_CP094669.1"/>
</dbReference>
<feature type="domain" description="PAS" evidence="17">
    <location>
        <begin position="405"/>
        <end position="479"/>
    </location>
</feature>
<dbReference type="SMART" id="SM00091">
    <property type="entry name" value="PAS"/>
    <property type="match status" value="5"/>
</dbReference>
<dbReference type="CDD" id="cd17546">
    <property type="entry name" value="REC_hyHK_CKI1_RcsC-like"/>
    <property type="match status" value="1"/>
</dbReference>
<feature type="modified residue" description="Phosphohistidine" evidence="12">
    <location>
        <position position="1131"/>
    </location>
</feature>
<evidence type="ECO:0000256" key="5">
    <source>
        <dbReference type="ARBA" id="ARBA00022553"/>
    </source>
</evidence>
<dbReference type="InterPro" id="IPR000700">
    <property type="entry name" value="PAS-assoc_C"/>
</dbReference>
<keyword evidence="8" id="KW-0067">ATP-binding</keyword>
<proteinExistence type="predicted"/>
<dbReference type="PROSITE" id="PS50110">
    <property type="entry name" value="RESPONSE_REGULATORY"/>
    <property type="match status" value="1"/>
</dbReference>
<dbReference type="SUPFAM" id="SSF47226">
    <property type="entry name" value="Histidine-containing phosphotransfer domain, HPT domain"/>
    <property type="match status" value="1"/>
</dbReference>
<dbReference type="SUPFAM" id="SSF55874">
    <property type="entry name" value="ATPase domain of HSP90 chaperone/DNA topoisomerase II/histidine kinase"/>
    <property type="match status" value="1"/>
</dbReference>
<evidence type="ECO:0000259" key="16">
    <source>
        <dbReference type="PROSITE" id="PS50110"/>
    </source>
</evidence>
<keyword evidence="4" id="KW-1003">Cell membrane</keyword>
<evidence type="ECO:0000256" key="1">
    <source>
        <dbReference type="ARBA" id="ARBA00000085"/>
    </source>
</evidence>
<dbReference type="InterPro" id="IPR036641">
    <property type="entry name" value="HPT_dom_sf"/>
</dbReference>
<dbReference type="SMART" id="SM00448">
    <property type="entry name" value="REC"/>
    <property type="match status" value="1"/>
</dbReference>
<feature type="domain" description="PAC" evidence="18">
    <location>
        <begin position="619"/>
        <end position="670"/>
    </location>
</feature>
<keyword evidence="21" id="KW-1185">Reference proteome</keyword>
<dbReference type="InterPro" id="IPR035965">
    <property type="entry name" value="PAS-like_dom_sf"/>
</dbReference>
<evidence type="ECO:0000256" key="6">
    <source>
        <dbReference type="ARBA" id="ARBA00022692"/>
    </source>
</evidence>
<dbReference type="Pfam" id="PF08448">
    <property type="entry name" value="PAS_4"/>
    <property type="match status" value="3"/>
</dbReference>
<gene>
    <name evidence="20" type="ORF">MTX78_21095</name>
</gene>
<keyword evidence="11" id="KW-0472">Membrane</keyword>
<dbReference type="InterPro" id="IPR004358">
    <property type="entry name" value="Sig_transdc_His_kin-like_C"/>
</dbReference>
<feature type="domain" description="PAS" evidence="17">
    <location>
        <begin position="545"/>
        <end position="616"/>
    </location>
</feature>
<dbReference type="PROSITE" id="PS50113">
    <property type="entry name" value="PAC"/>
    <property type="match status" value="3"/>
</dbReference>
<keyword evidence="9" id="KW-1133">Transmembrane helix</keyword>
<dbReference type="Gene3D" id="3.40.50.2300">
    <property type="match status" value="1"/>
</dbReference>
<comment type="catalytic activity">
    <reaction evidence="1">
        <text>ATP + protein L-histidine = ADP + protein N-phospho-L-histidine.</text>
        <dbReference type="EC" id="2.7.13.3"/>
    </reaction>
</comment>